<keyword evidence="1" id="KW-1133">Transmembrane helix</keyword>
<dbReference type="EMBL" id="AYXG01000139">
    <property type="protein sequence ID" value="EWC60876.1"/>
    <property type="molecule type" value="Genomic_DNA"/>
</dbReference>
<dbReference type="Proteomes" id="UP000019277">
    <property type="component" value="Unassembled WGS sequence"/>
</dbReference>
<feature type="transmembrane region" description="Helical" evidence="1">
    <location>
        <begin position="152"/>
        <end position="176"/>
    </location>
</feature>
<feature type="transmembrane region" description="Helical" evidence="1">
    <location>
        <begin position="228"/>
        <end position="252"/>
    </location>
</feature>
<dbReference type="PATRIC" id="fig|909613.9.peg.3807"/>
<evidence type="ECO:0000256" key="1">
    <source>
        <dbReference type="SAM" id="Phobius"/>
    </source>
</evidence>
<gene>
    <name evidence="2" type="ORF">UO65_3806</name>
</gene>
<evidence type="ECO:0000313" key="3">
    <source>
        <dbReference type="Proteomes" id="UP000019277"/>
    </source>
</evidence>
<keyword evidence="1" id="KW-0812">Transmembrane</keyword>
<comment type="caution">
    <text evidence="2">The sequence shown here is derived from an EMBL/GenBank/DDBJ whole genome shotgun (WGS) entry which is preliminary data.</text>
</comment>
<dbReference type="eggNOG" id="ENOG5032MHZ">
    <property type="taxonomic scope" value="Bacteria"/>
</dbReference>
<evidence type="ECO:0000313" key="2">
    <source>
        <dbReference type="EMBL" id="EWC60876.1"/>
    </source>
</evidence>
<proteinExistence type="predicted"/>
<protein>
    <submittedName>
        <fullName evidence="2">Putative integral membrane protein</fullName>
    </submittedName>
</protein>
<keyword evidence="1" id="KW-0472">Membrane</keyword>
<reference evidence="2 3" key="1">
    <citation type="journal article" date="2014" name="Genome Announc.">
        <title>Draft Genome Sequence of the Antitrypanosomally Active Sponge-Associated Bacterium Actinokineospora sp. Strain EG49.</title>
        <authorList>
            <person name="Harjes J."/>
            <person name="Ryu T."/>
            <person name="Abdelmohsen U.R."/>
            <person name="Moitinho-Silva L."/>
            <person name="Horn H."/>
            <person name="Ravasi T."/>
            <person name="Hentschel U."/>
        </authorList>
    </citation>
    <scope>NUCLEOTIDE SEQUENCE [LARGE SCALE GENOMIC DNA]</scope>
    <source>
        <strain evidence="2 3">EG49</strain>
    </source>
</reference>
<feature type="transmembrane region" description="Helical" evidence="1">
    <location>
        <begin position="114"/>
        <end position="140"/>
    </location>
</feature>
<feature type="transmembrane region" description="Helical" evidence="1">
    <location>
        <begin position="72"/>
        <end position="93"/>
    </location>
</feature>
<organism evidence="2 3">
    <name type="scientific">Actinokineospora spheciospongiae</name>
    <dbReference type="NCBI Taxonomy" id="909613"/>
    <lineage>
        <taxon>Bacteria</taxon>
        <taxon>Bacillati</taxon>
        <taxon>Actinomycetota</taxon>
        <taxon>Actinomycetes</taxon>
        <taxon>Pseudonocardiales</taxon>
        <taxon>Pseudonocardiaceae</taxon>
        <taxon>Actinokineospora</taxon>
    </lineage>
</organism>
<keyword evidence="3" id="KW-1185">Reference proteome</keyword>
<sequence length="257" mass="25974">MMTTVAPTRARGSEFTRSSRAEVLKLLSLPATLLTAAGSLLVSAVLAVAFATAGRQGSTGTASALDIGLAPIGYTQAGFIILGVLAATSEYTGGQVQTSLTVVPRRVLLHLSKVVALVLIAVPTALVVVLGGLVVADLVLGDAAVVPPFGDFAVGVGGAAAYLALTAVLSSSVATVIRRTIPAVAGLLVYYFIAGPLLRDRTAFAAYLPDTAGYGMWFHSGAGRFGSLSALVGTGFVVAWVVLAVAVAAVSFRARDA</sequence>
<accession>W7IWN9</accession>
<feature type="transmembrane region" description="Helical" evidence="1">
    <location>
        <begin position="26"/>
        <end position="52"/>
    </location>
</feature>
<dbReference type="STRING" id="909613.UO65_3806"/>
<dbReference type="AlphaFoldDB" id="W7IWN9"/>
<name>W7IWN9_9PSEU</name>